<sequence length="288" mass="32681">MSEKEEKAVEALLLVDEDLAAGSWSPVREKEIFFFPKANRMHYADSSKDKRAVRTSPTRSSAETRVTPAHKDSQEESFDDLGLRESILRDLRWIQDNDDERVMEIMRPRVISLEQETREQGHPHECERPHHNAENELHRSNPAEPKHEEDKEEHCPASPENNKNEHLIARMLSNTPSSPPGLTPKAVMSIRSLSGRTAKQVYTKVGYPRSASVLSKRNDAERSGNERARGERLMTAPTRNRSHEMGLETSSPASRETSRAGRQAFQGRGGTLGNKQECTEDFHRTEAH</sequence>
<dbReference type="KEGG" id="gtt:GUITHDRAFT_101803"/>
<dbReference type="RefSeq" id="XP_005839622.1">
    <property type="nucleotide sequence ID" value="XM_005839565.1"/>
</dbReference>
<evidence type="ECO:0000313" key="2">
    <source>
        <dbReference type="EMBL" id="EKX52642.1"/>
    </source>
</evidence>
<protein>
    <submittedName>
        <fullName evidence="2 3">Uncharacterized protein</fullName>
    </submittedName>
</protein>
<evidence type="ECO:0000256" key="1">
    <source>
        <dbReference type="SAM" id="MobiDB-lite"/>
    </source>
</evidence>
<feature type="region of interest" description="Disordered" evidence="1">
    <location>
        <begin position="213"/>
        <end position="288"/>
    </location>
</feature>
<dbReference type="HOGENOM" id="CLU_967897_0_0_1"/>
<feature type="region of interest" description="Disordered" evidence="1">
    <location>
        <begin position="114"/>
        <end position="164"/>
    </location>
</feature>
<dbReference type="GeneID" id="17309437"/>
<dbReference type="AlphaFoldDB" id="L1JW91"/>
<organism evidence="2">
    <name type="scientific">Guillardia theta (strain CCMP2712)</name>
    <name type="common">Cryptophyte</name>
    <dbReference type="NCBI Taxonomy" id="905079"/>
    <lineage>
        <taxon>Eukaryota</taxon>
        <taxon>Cryptophyceae</taxon>
        <taxon>Pyrenomonadales</taxon>
        <taxon>Geminigeraceae</taxon>
        <taxon>Guillardia</taxon>
    </lineage>
</organism>
<feature type="compositionally biased region" description="Basic and acidic residues" evidence="1">
    <location>
        <begin position="115"/>
        <end position="155"/>
    </location>
</feature>
<reference evidence="2 4" key="1">
    <citation type="journal article" date="2012" name="Nature">
        <title>Algal genomes reveal evolutionary mosaicism and the fate of nucleomorphs.</title>
        <authorList>
            <consortium name="DOE Joint Genome Institute"/>
            <person name="Curtis B.A."/>
            <person name="Tanifuji G."/>
            <person name="Burki F."/>
            <person name="Gruber A."/>
            <person name="Irimia M."/>
            <person name="Maruyama S."/>
            <person name="Arias M.C."/>
            <person name="Ball S.G."/>
            <person name="Gile G.H."/>
            <person name="Hirakawa Y."/>
            <person name="Hopkins J.F."/>
            <person name="Kuo A."/>
            <person name="Rensing S.A."/>
            <person name="Schmutz J."/>
            <person name="Symeonidi A."/>
            <person name="Elias M."/>
            <person name="Eveleigh R.J."/>
            <person name="Herman E.K."/>
            <person name="Klute M.J."/>
            <person name="Nakayama T."/>
            <person name="Obornik M."/>
            <person name="Reyes-Prieto A."/>
            <person name="Armbrust E.V."/>
            <person name="Aves S.J."/>
            <person name="Beiko R.G."/>
            <person name="Coutinho P."/>
            <person name="Dacks J.B."/>
            <person name="Durnford D.G."/>
            <person name="Fast N.M."/>
            <person name="Green B.R."/>
            <person name="Grisdale C.J."/>
            <person name="Hempel F."/>
            <person name="Henrissat B."/>
            <person name="Hoppner M.P."/>
            <person name="Ishida K."/>
            <person name="Kim E."/>
            <person name="Koreny L."/>
            <person name="Kroth P.G."/>
            <person name="Liu Y."/>
            <person name="Malik S.B."/>
            <person name="Maier U.G."/>
            <person name="McRose D."/>
            <person name="Mock T."/>
            <person name="Neilson J.A."/>
            <person name="Onodera N.T."/>
            <person name="Poole A.M."/>
            <person name="Pritham E.J."/>
            <person name="Richards T.A."/>
            <person name="Rocap G."/>
            <person name="Roy S.W."/>
            <person name="Sarai C."/>
            <person name="Schaack S."/>
            <person name="Shirato S."/>
            <person name="Slamovits C.H."/>
            <person name="Spencer D.F."/>
            <person name="Suzuki S."/>
            <person name="Worden A.Z."/>
            <person name="Zauner S."/>
            <person name="Barry K."/>
            <person name="Bell C."/>
            <person name="Bharti A.K."/>
            <person name="Crow J.A."/>
            <person name="Grimwood J."/>
            <person name="Kramer R."/>
            <person name="Lindquist E."/>
            <person name="Lucas S."/>
            <person name="Salamov A."/>
            <person name="McFadden G.I."/>
            <person name="Lane C.E."/>
            <person name="Keeling P.J."/>
            <person name="Gray M.W."/>
            <person name="Grigoriev I.V."/>
            <person name="Archibald J.M."/>
        </authorList>
    </citation>
    <scope>NUCLEOTIDE SEQUENCE</scope>
    <source>
        <strain evidence="2 4">CCMP2712</strain>
    </source>
</reference>
<feature type="compositionally biased region" description="Polar residues" evidence="1">
    <location>
        <begin position="55"/>
        <end position="64"/>
    </location>
</feature>
<reference evidence="4" key="2">
    <citation type="submission" date="2012-11" db="EMBL/GenBank/DDBJ databases">
        <authorList>
            <person name="Kuo A."/>
            <person name="Curtis B.A."/>
            <person name="Tanifuji G."/>
            <person name="Burki F."/>
            <person name="Gruber A."/>
            <person name="Irimia M."/>
            <person name="Maruyama S."/>
            <person name="Arias M.C."/>
            <person name="Ball S.G."/>
            <person name="Gile G.H."/>
            <person name="Hirakawa Y."/>
            <person name="Hopkins J.F."/>
            <person name="Rensing S.A."/>
            <person name="Schmutz J."/>
            <person name="Symeonidi A."/>
            <person name="Elias M."/>
            <person name="Eveleigh R.J."/>
            <person name="Herman E.K."/>
            <person name="Klute M.J."/>
            <person name="Nakayama T."/>
            <person name="Obornik M."/>
            <person name="Reyes-Prieto A."/>
            <person name="Armbrust E.V."/>
            <person name="Aves S.J."/>
            <person name="Beiko R.G."/>
            <person name="Coutinho P."/>
            <person name="Dacks J.B."/>
            <person name="Durnford D.G."/>
            <person name="Fast N.M."/>
            <person name="Green B.R."/>
            <person name="Grisdale C."/>
            <person name="Hempe F."/>
            <person name="Henrissat B."/>
            <person name="Hoppner M.P."/>
            <person name="Ishida K.-I."/>
            <person name="Kim E."/>
            <person name="Koreny L."/>
            <person name="Kroth P.G."/>
            <person name="Liu Y."/>
            <person name="Malik S.-B."/>
            <person name="Maier U.G."/>
            <person name="McRose D."/>
            <person name="Mock T."/>
            <person name="Neilson J.A."/>
            <person name="Onodera N.T."/>
            <person name="Poole A.M."/>
            <person name="Pritham E.J."/>
            <person name="Richards T.A."/>
            <person name="Rocap G."/>
            <person name="Roy S.W."/>
            <person name="Sarai C."/>
            <person name="Schaack S."/>
            <person name="Shirato S."/>
            <person name="Slamovits C.H."/>
            <person name="Spencer D.F."/>
            <person name="Suzuki S."/>
            <person name="Worden A.Z."/>
            <person name="Zauner S."/>
            <person name="Barry K."/>
            <person name="Bell C."/>
            <person name="Bharti A.K."/>
            <person name="Crow J.A."/>
            <person name="Grimwood J."/>
            <person name="Kramer R."/>
            <person name="Lindquist E."/>
            <person name="Lucas S."/>
            <person name="Salamov A."/>
            <person name="McFadden G.I."/>
            <person name="Lane C.E."/>
            <person name="Keeling P.J."/>
            <person name="Gray M.W."/>
            <person name="Grigoriev I.V."/>
            <person name="Archibald J.M."/>
        </authorList>
    </citation>
    <scope>NUCLEOTIDE SEQUENCE</scope>
    <source>
        <strain evidence="4">CCMP2712</strain>
    </source>
</reference>
<dbReference type="EMBL" id="JH992972">
    <property type="protein sequence ID" value="EKX52642.1"/>
    <property type="molecule type" value="Genomic_DNA"/>
</dbReference>
<keyword evidence="4" id="KW-1185">Reference proteome</keyword>
<proteinExistence type="predicted"/>
<feature type="region of interest" description="Disordered" evidence="1">
    <location>
        <begin position="44"/>
        <end position="78"/>
    </location>
</feature>
<dbReference type="EnsemblProtists" id="EKX52642">
    <property type="protein sequence ID" value="EKX52642"/>
    <property type="gene ID" value="GUITHDRAFT_101803"/>
</dbReference>
<accession>L1JW91</accession>
<evidence type="ECO:0000313" key="3">
    <source>
        <dbReference type="EnsemblProtists" id="EKX52642"/>
    </source>
</evidence>
<gene>
    <name evidence="2" type="ORF">GUITHDRAFT_101803</name>
</gene>
<feature type="compositionally biased region" description="Basic and acidic residues" evidence="1">
    <location>
        <begin position="277"/>
        <end position="288"/>
    </location>
</feature>
<dbReference type="PaxDb" id="55529-EKX52642"/>
<feature type="compositionally biased region" description="Basic and acidic residues" evidence="1">
    <location>
        <begin position="216"/>
        <end position="232"/>
    </location>
</feature>
<name>L1JW91_GUITC</name>
<evidence type="ECO:0000313" key="4">
    <source>
        <dbReference type="Proteomes" id="UP000011087"/>
    </source>
</evidence>
<reference evidence="3" key="3">
    <citation type="submission" date="2016-03" db="UniProtKB">
        <authorList>
            <consortium name="EnsemblProtists"/>
        </authorList>
    </citation>
    <scope>IDENTIFICATION</scope>
</reference>
<dbReference type="Proteomes" id="UP000011087">
    <property type="component" value="Unassembled WGS sequence"/>
</dbReference>